<evidence type="ECO:0000313" key="3">
    <source>
        <dbReference type="Proteomes" id="UP001066276"/>
    </source>
</evidence>
<comment type="caution">
    <text evidence="2">The sequence shown here is derived from an EMBL/GenBank/DDBJ whole genome shotgun (WGS) entry which is preliminary data.</text>
</comment>
<accession>A0AAV7NJI4</accession>
<organism evidence="2 3">
    <name type="scientific">Pleurodeles waltl</name>
    <name type="common">Iberian ribbed newt</name>
    <dbReference type="NCBI Taxonomy" id="8319"/>
    <lineage>
        <taxon>Eukaryota</taxon>
        <taxon>Metazoa</taxon>
        <taxon>Chordata</taxon>
        <taxon>Craniata</taxon>
        <taxon>Vertebrata</taxon>
        <taxon>Euteleostomi</taxon>
        <taxon>Amphibia</taxon>
        <taxon>Batrachia</taxon>
        <taxon>Caudata</taxon>
        <taxon>Salamandroidea</taxon>
        <taxon>Salamandridae</taxon>
        <taxon>Pleurodelinae</taxon>
        <taxon>Pleurodeles</taxon>
    </lineage>
</organism>
<proteinExistence type="predicted"/>
<sequence length="168" mass="17531">MAPRPPCGPSNPKTKWRPGPNRLGEAEPLDPRCGRFEPEPPVRAVKGPEPRSETWASEGQQGIDQGEGAGRSGSPLRSCPEVTAAKDYGGRTERGGGAAQRDSPTKPVGPIIDLRKDLEPAMDQVDGGGASRAPAKARGYSTSDALSPTPAAEASDLAGVSVDPQERR</sequence>
<keyword evidence="3" id="KW-1185">Reference proteome</keyword>
<dbReference type="EMBL" id="JANPWB010000012">
    <property type="protein sequence ID" value="KAJ1116258.1"/>
    <property type="molecule type" value="Genomic_DNA"/>
</dbReference>
<feature type="compositionally biased region" description="Basic and acidic residues" evidence="1">
    <location>
        <begin position="29"/>
        <end position="52"/>
    </location>
</feature>
<feature type="region of interest" description="Disordered" evidence="1">
    <location>
        <begin position="1"/>
        <end position="168"/>
    </location>
</feature>
<reference evidence="2" key="1">
    <citation type="journal article" date="2022" name="bioRxiv">
        <title>Sequencing and chromosome-scale assembly of the giantPleurodeles waltlgenome.</title>
        <authorList>
            <person name="Brown T."/>
            <person name="Elewa A."/>
            <person name="Iarovenko S."/>
            <person name="Subramanian E."/>
            <person name="Araus A.J."/>
            <person name="Petzold A."/>
            <person name="Susuki M."/>
            <person name="Suzuki K.-i.T."/>
            <person name="Hayashi T."/>
            <person name="Toyoda A."/>
            <person name="Oliveira C."/>
            <person name="Osipova E."/>
            <person name="Leigh N.D."/>
            <person name="Simon A."/>
            <person name="Yun M.H."/>
        </authorList>
    </citation>
    <scope>NUCLEOTIDE SEQUENCE</scope>
    <source>
        <strain evidence="2">20211129_DDA</strain>
        <tissue evidence="2">Liver</tissue>
    </source>
</reference>
<dbReference type="Proteomes" id="UP001066276">
    <property type="component" value="Chromosome 8"/>
</dbReference>
<evidence type="ECO:0000256" key="1">
    <source>
        <dbReference type="SAM" id="MobiDB-lite"/>
    </source>
</evidence>
<evidence type="ECO:0000313" key="2">
    <source>
        <dbReference type="EMBL" id="KAJ1116258.1"/>
    </source>
</evidence>
<dbReference type="AlphaFoldDB" id="A0AAV7NJI4"/>
<protein>
    <submittedName>
        <fullName evidence="2">Uncharacterized protein</fullName>
    </submittedName>
</protein>
<name>A0AAV7NJI4_PLEWA</name>
<gene>
    <name evidence="2" type="ORF">NDU88_004474</name>
</gene>
<feature type="compositionally biased region" description="Polar residues" evidence="1">
    <location>
        <begin position="54"/>
        <end position="63"/>
    </location>
</feature>